<dbReference type="PANTHER" id="PTHR45656:SF4">
    <property type="entry name" value="PROTEIN CBR-CLEC-78"/>
    <property type="match status" value="1"/>
</dbReference>
<feature type="chain" id="PRO_5046924885" evidence="5">
    <location>
        <begin position="21"/>
        <end position="694"/>
    </location>
</feature>
<comment type="caution">
    <text evidence="4">Lacks conserved residue(s) required for the propagation of feature annotation.</text>
</comment>
<evidence type="ECO:0000256" key="5">
    <source>
        <dbReference type="SAM" id="SignalP"/>
    </source>
</evidence>
<keyword evidence="9" id="KW-1185">Reference proteome</keyword>
<evidence type="ECO:0000259" key="7">
    <source>
        <dbReference type="PROSITE" id="PS50923"/>
    </source>
</evidence>
<feature type="domain" description="VWFA" evidence="6">
    <location>
        <begin position="502"/>
        <end position="679"/>
    </location>
</feature>
<dbReference type="InterPro" id="IPR002035">
    <property type="entry name" value="VWF_A"/>
</dbReference>
<keyword evidence="4" id="KW-0768">Sushi</keyword>
<feature type="signal peptide" evidence="5">
    <location>
        <begin position="1"/>
        <end position="20"/>
    </location>
</feature>
<dbReference type="InterPro" id="IPR045860">
    <property type="entry name" value="Snake_toxin-like_sf"/>
</dbReference>
<dbReference type="InterPro" id="IPR051277">
    <property type="entry name" value="SEZ6_CSMD_C4BPB_Regulators"/>
</dbReference>
<feature type="disulfide bond" evidence="4">
    <location>
        <begin position="246"/>
        <end position="289"/>
    </location>
</feature>
<dbReference type="SMART" id="SM00327">
    <property type="entry name" value="VWA"/>
    <property type="match status" value="1"/>
</dbReference>
<feature type="disulfide bond" evidence="4">
    <location>
        <begin position="185"/>
        <end position="228"/>
    </location>
</feature>
<dbReference type="Pfam" id="PF00084">
    <property type="entry name" value="Sushi"/>
    <property type="match status" value="5"/>
</dbReference>
<evidence type="ECO:0000313" key="9">
    <source>
        <dbReference type="Proteomes" id="UP001642483"/>
    </source>
</evidence>
<feature type="disulfide bond" evidence="4">
    <location>
        <begin position="307"/>
        <end position="350"/>
    </location>
</feature>
<dbReference type="Proteomes" id="UP001642483">
    <property type="component" value="Unassembled WGS sequence"/>
</dbReference>
<dbReference type="InterPro" id="IPR036465">
    <property type="entry name" value="vWFA_dom_sf"/>
</dbReference>
<feature type="domain" description="Sushi" evidence="7">
    <location>
        <begin position="244"/>
        <end position="304"/>
    </location>
</feature>
<evidence type="ECO:0000256" key="4">
    <source>
        <dbReference type="PROSITE-ProRule" id="PRU00302"/>
    </source>
</evidence>
<dbReference type="Gene3D" id="3.40.50.410">
    <property type="entry name" value="von Willebrand factor, type A domain"/>
    <property type="match status" value="1"/>
</dbReference>
<keyword evidence="3 4" id="KW-1015">Disulfide bond</keyword>
<evidence type="ECO:0000256" key="2">
    <source>
        <dbReference type="ARBA" id="ARBA00022737"/>
    </source>
</evidence>
<feature type="domain" description="Sushi" evidence="7">
    <location>
        <begin position="305"/>
        <end position="365"/>
    </location>
</feature>
<accession>A0ABP0GW10</accession>
<dbReference type="CDD" id="cd23539">
    <property type="entry name" value="TFP_LU_ECD_CinHb4_like"/>
    <property type="match status" value="1"/>
</dbReference>
<evidence type="ECO:0000259" key="6">
    <source>
        <dbReference type="PROSITE" id="PS50234"/>
    </source>
</evidence>
<organism evidence="8 9">
    <name type="scientific">Clavelina lepadiformis</name>
    <name type="common">Light-bulb sea squirt</name>
    <name type="synonym">Ascidia lepadiformis</name>
    <dbReference type="NCBI Taxonomy" id="159417"/>
    <lineage>
        <taxon>Eukaryota</taxon>
        <taxon>Metazoa</taxon>
        <taxon>Chordata</taxon>
        <taxon>Tunicata</taxon>
        <taxon>Ascidiacea</taxon>
        <taxon>Aplousobranchia</taxon>
        <taxon>Clavelinidae</taxon>
        <taxon>Clavelina</taxon>
    </lineage>
</organism>
<dbReference type="EMBL" id="CAWYQH010000152">
    <property type="protein sequence ID" value="CAK8695518.1"/>
    <property type="molecule type" value="Genomic_DNA"/>
</dbReference>
<feature type="domain" description="Sushi" evidence="7">
    <location>
        <begin position="366"/>
        <end position="425"/>
    </location>
</feature>
<dbReference type="SUPFAM" id="SSF57535">
    <property type="entry name" value="Complement control module/SCR domain"/>
    <property type="match status" value="5"/>
</dbReference>
<dbReference type="PANTHER" id="PTHR45656">
    <property type="entry name" value="PROTEIN CBR-CLEC-78"/>
    <property type="match status" value="1"/>
</dbReference>
<protein>
    <submittedName>
        <fullName evidence="8">Uncharacterized protein</fullName>
    </submittedName>
</protein>
<feature type="disulfide bond" evidence="4">
    <location>
        <begin position="214"/>
        <end position="241"/>
    </location>
</feature>
<dbReference type="Pfam" id="PF00092">
    <property type="entry name" value="VWA"/>
    <property type="match status" value="1"/>
</dbReference>
<feature type="domain" description="Sushi" evidence="7">
    <location>
        <begin position="121"/>
        <end position="182"/>
    </location>
</feature>
<dbReference type="Gene3D" id="2.10.70.10">
    <property type="entry name" value="Complement Module, domain 1"/>
    <property type="match status" value="5"/>
</dbReference>
<feature type="disulfide bond" evidence="4">
    <location>
        <begin position="336"/>
        <end position="363"/>
    </location>
</feature>
<dbReference type="SMART" id="SM00032">
    <property type="entry name" value="CCP"/>
    <property type="match status" value="6"/>
</dbReference>
<proteinExistence type="predicted"/>
<evidence type="ECO:0000313" key="8">
    <source>
        <dbReference type="EMBL" id="CAK8695518.1"/>
    </source>
</evidence>
<evidence type="ECO:0000256" key="1">
    <source>
        <dbReference type="ARBA" id="ARBA00022729"/>
    </source>
</evidence>
<dbReference type="InterPro" id="IPR035976">
    <property type="entry name" value="Sushi/SCR/CCP_sf"/>
</dbReference>
<keyword evidence="2" id="KW-0677">Repeat</keyword>
<feature type="domain" description="Sushi" evidence="7">
    <location>
        <begin position="183"/>
        <end position="243"/>
    </location>
</feature>
<dbReference type="PROSITE" id="PS50923">
    <property type="entry name" value="SUSHI"/>
    <property type="match status" value="5"/>
</dbReference>
<dbReference type="PROSITE" id="PS50234">
    <property type="entry name" value="VWFA"/>
    <property type="match status" value="1"/>
</dbReference>
<name>A0ABP0GW10_CLALP</name>
<sequence length="694" mass="75614">MKTHPVLIAYFAIFFQASAGLRCFTCLGATSNDECNEKGEIVECKSNELSCQNEVRISGTKFTITKRCKQSLACKNNQEQNNRPAWDPFQCNPQHQNNSVCRCCCEDDLCNQQALPCDENPRCPPIAQVDNSNALCSNMDFEDSICSFQCKQGYNMVGSAETQCIRSPSGLVWENAFPVCKLSICGEAEPNAPSYGQVSCSDGNQAGSRCAFSCNVGYQLIGSDEITCNLNQRWSGAFPTCEQGSCGFIAVSTLENGKVLCSDKGLIGSVCEYECDQDYRLNGVPDVVCQANGKWSNLKPSCTKVACDVTPSQQILNGESVCSEENFYASVCTYLCYEGYYLVGSRTSTCQEDGFWSNPPPACEAITCPRNDVVVANGVSSCTNENFYSSSCSFTCDEGYFRVGAQATVCQENFIWSEAAPFCQQESCSLKQANLSLGNVACSDENYSFSECDFTCGDGSNKWELLGSNKTTCSYDPAMDSYQWTHEQPCCAKRCPPYAEVDLFLVLDSSSSVGKENWNKTVFFIKDVIDNFIISTEDMLVAAIRYNKRIDESSEIKIGQFTSQKSTTDAIINLPYDGSGTMTGNALTYVAEKMLTAPGNRQAVPDLVLVVTDGISKDDVVAPAKELQRIGANVLAIGVVNENGSLKEEDIAEIAQNKDNAILVKNGFDGLSDERINDILTLICGNPCKTSGSV</sequence>
<gene>
    <name evidence="8" type="ORF">CVLEPA_LOCUS28785</name>
</gene>
<evidence type="ECO:0000256" key="3">
    <source>
        <dbReference type="ARBA" id="ARBA00023157"/>
    </source>
</evidence>
<keyword evidence="1 5" id="KW-0732">Signal</keyword>
<dbReference type="InterPro" id="IPR000436">
    <property type="entry name" value="Sushi_SCR_CCP_dom"/>
</dbReference>
<feature type="disulfide bond" evidence="4">
    <location>
        <begin position="396"/>
        <end position="423"/>
    </location>
</feature>
<feature type="disulfide bond" evidence="4">
    <location>
        <begin position="275"/>
        <end position="302"/>
    </location>
</feature>
<dbReference type="SUPFAM" id="SSF57302">
    <property type="entry name" value="Snake toxin-like"/>
    <property type="match status" value="1"/>
</dbReference>
<dbReference type="SUPFAM" id="SSF53300">
    <property type="entry name" value="vWA-like"/>
    <property type="match status" value="1"/>
</dbReference>
<reference evidence="8 9" key="1">
    <citation type="submission" date="2024-02" db="EMBL/GenBank/DDBJ databases">
        <authorList>
            <person name="Daric V."/>
            <person name="Darras S."/>
        </authorList>
    </citation>
    <scope>NUCLEOTIDE SEQUENCE [LARGE SCALE GENOMIC DNA]</scope>
</reference>
<dbReference type="CDD" id="cd00033">
    <property type="entry name" value="CCP"/>
    <property type="match status" value="5"/>
</dbReference>
<comment type="caution">
    <text evidence="8">The sequence shown here is derived from an EMBL/GenBank/DDBJ whole genome shotgun (WGS) entry which is preliminary data.</text>
</comment>